<dbReference type="EMBL" id="BBSC01000004">
    <property type="protein sequence ID" value="GAM75754.1"/>
    <property type="molecule type" value="Genomic_DNA"/>
</dbReference>
<evidence type="ECO:0000313" key="2">
    <source>
        <dbReference type="Proteomes" id="UP000031666"/>
    </source>
</evidence>
<accession>A0A0B8QMV0</accession>
<reference evidence="1 2" key="2">
    <citation type="submission" date="2015-01" db="EMBL/GenBank/DDBJ databases">
        <authorList>
            <consortium name="NBRP consortium"/>
            <person name="Sawabe T."/>
            <person name="Meirelles P."/>
            <person name="Feng G."/>
            <person name="Sayaka M."/>
            <person name="Hattori M."/>
            <person name="Ohkuma M."/>
        </authorList>
    </citation>
    <scope>NUCLEOTIDE SEQUENCE [LARGE SCALE GENOMIC DNA]</scope>
    <source>
        <strain evidence="2">JCM 19241</strain>
    </source>
</reference>
<dbReference type="Proteomes" id="UP000031666">
    <property type="component" value="Unassembled WGS sequence"/>
</dbReference>
<sequence length="71" mass="7747">MAGPTWKQETSPLFEDNSELIIALDVSMQGQDLAPSRLVRAKQKISQLLEMRGDARSGLIIFGGSAMLPCQ</sequence>
<evidence type="ECO:0000313" key="1">
    <source>
        <dbReference type="EMBL" id="GAM75754.1"/>
    </source>
</evidence>
<dbReference type="Gene3D" id="3.40.50.410">
    <property type="entry name" value="von Willebrand factor, type A domain"/>
    <property type="match status" value="1"/>
</dbReference>
<name>A0A0B8QMV0_9VIBR</name>
<dbReference type="SUPFAM" id="SSF53300">
    <property type="entry name" value="vWA-like"/>
    <property type="match status" value="1"/>
</dbReference>
<organism evidence="1 2">
    <name type="scientific">Vibrio ishigakensis</name>
    <dbReference type="NCBI Taxonomy" id="1481914"/>
    <lineage>
        <taxon>Bacteria</taxon>
        <taxon>Pseudomonadati</taxon>
        <taxon>Pseudomonadota</taxon>
        <taxon>Gammaproteobacteria</taxon>
        <taxon>Vibrionales</taxon>
        <taxon>Vibrionaceae</taxon>
        <taxon>Vibrio</taxon>
    </lineage>
</organism>
<proteinExistence type="predicted"/>
<comment type="caution">
    <text evidence="1">The sequence shown here is derived from an EMBL/GenBank/DDBJ whole genome shotgun (WGS) entry which is preliminary data.</text>
</comment>
<reference evidence="1 2" key="1">
    <citation type="submission" date="2015-01" db="EMBL/GenBank/DDBJ databases">
        <title>Vibrio sp. C94 JCM 19241 whole genome shotgun sequence.</title>
        <authorList>
            <person name="Sawabe T."/>
            <person name="Meirelles P."/>
            <person name="Feng G."/>
            <person name="Sayaka M."/>
            <person name="Hattori M."/>
            <person name="Ohkuma M."/>
        </authorList>
    </citation>
    <scope>NUCLEOTIDE SEQUENCE [LARGE SCALE GENOMIC DNA]</scope>
    <source>
        <strain evidence="2">JCM 19241</strain>
    </source>
</reference>
<dbReference type="STRING" id="1481914.JCM19241_3666"/>
<protein>
    <submittedName>
        <fullName evidence="1">TPR domain protein in aerotolerance operon</fullName>
    </submittedName>
</protein>
<gene>
    <name evidence="1" type="ORF">JCM19241_3666</name>
</gene>
<dbReference type="InterPro" id="IPR036465">
    <property type="entry name" value="vWFA_dom_sf"/>
</dbReference>
<dbReference type="AlphaFoldDB" id="A0A0B8QMV0"/>